<protein>
    <submittedName>
        <fullName evidence="3">Ectopic p granules protein</fullName>
    </submittedName>
</protein>
<keyword evidence="4" id="KW-1185">Reference proteome</keyword>
<keyword evidence="2" id="KW-1133">Transmembrane helix</keyword>
<feature type="coiled-coil region" evidence="1">
    <location>
        <begin position="215"/>
        <end position="264"/>
    </location>
</feature>
<feature type="transmembrane region" description="Helical" evidence="2">
    <location>
        <begin position="68"/>
        <end position="84"/>
    </location>
</feature>
<reference evidence="3" key="1">
    <citation type="submission" date="2022-10" db="EMBL/GenBank/DDBJ databases">
        <title>Novel sulphate-reducing endosymbionts in the free-living metamonad Anaeramoeba.</title>
        <authorList>
            <person name="Jerlstrom-Hultqvist J."/>
            <person name="Cepicka I."/>
            <person name="Gallot-Lavallee L."/>
            <person name="Salas-Leiva D."/>
            <person name="Curtis B.A."/>
            <person name="Zahonova K."/>
            <person name="Pipaliya S."/>
            <person name="Dacks J."/>
            <person name="Roger A.J."/>
        </authorList>
    </citation>
    <scope>NUCLEOTIDE SEQUENCE</scope>
    <source>
        <strain evidence="3">BMAN</strain>
    </source>
</reference>
<organism evidence="3 4">
    <name type="scientific">Anaeramoeba ignava</name>
    <name type="common">Anaerobic marine amoeba</name>
    <dbReference type="NCBI Taxonomy" id="1746090"/>
    <lineage>
        <taxon>Eukaryota</taxon>
        <taxon>Metamonada</taxon>
        <taxon>Anaeramoebidae</taxon>
        <taxon>Anaeramoeba</taxon>
    </lineage>
</organism>
<dbReference type="PANTHER" id="PTHR31139">
    <property type="entry name" value="ECTOPIC P GRANULES PROTEIN 5 HOMOLOG"/>
    <property type="match status" value="1"/>
</dbReference>
<dbReference type="Proteomes" id="UP001149090">
    <property type="component" value="Unassembled WGS sequence"/>
</dbReference>
<proteinExistence type="predicted"/>
<dbReference type="EMBL" id="JAPDFW010000126">
    <property type="protein sequence ID" value="KAJ5067523.1"/>
    <property type="molecule type" value="Genomic_DNA"/>
</dbReference>
<evidence type="ECO:0000313" key="4">
    <source>
        <dbReference type="Proteomes" id="UP001149090"/>
    </source>
</evidence>
<gene>
    <name evidence="3" type="ORF">M0811_12875</name>
</gene>
<dbReference type="PANTHER" id="PTHR31139:SF4">
    <property type="entry name" value="ECTOPIC P GRANULES PROTEIN 5 HOMOLOG"/>
    <property type="match status" value="1"/>
</dbReference>
<dbReference type="GO" id="GO:0097352">
    <property type="term" value="P:autophagosome maturation"/>
    <property type="evidence" value="ECO:0007669"/>
    <property type="project" value="TreeGrafter"/>
</dbReference>
<evidence type="ECO:0000256" key="2">
    <source>
        <dbReference type="SAM" id="Phobius"/>
    </source>
</evidence>
<keyword evidence="1" id="KW-0175">Coiled coil</keyword>
<name>A0A9Q0L9H6_ANAIG</name>
<comment type="caution">
    <text evidence="3">The sequence shown here is derived from an EMBL/GenBank/DDBJ whole genome shotgun (WGS) entry which is preliminary data.</text>
</comment>
<keyword evidence="2" id="KW-0472">Membrane</keyword>
<keyword evidence="2" id="KW-0812">Transmembrane</keyword>
<feature type="transmembrane region" description="Helical" evidence="2">
    <location>
        <begin position="41"/>
        <end position="61"/>
    </location>
</feature>
<dbReference type="GO" id="GO:0005737">
    <property type="term" value="C:cytoplasm"/>
    <property type="evidence" value="ECO:0007669"/>
    <property type="project" value="TreeGrafter"/>
</dbReference>
<evidence type="ECO:0000313" key="3">
    <source>
        <dbReference type="EMBL" id="KAJ5067523.1"/>
    </source>
</evidence>
<evidence type="ECO:0000256" key="1">
    <source>
        <dbReference type="SAM" id="Coils"/>
    </source>
</evidence>
<dbReference type="InterPro" id="IPR051436">
    <property type="entry name" value="Autophagy-related_EPG5"/>
</dbReference>
<sequence length="1714" mass="199284">MPNDSVQFVFGSWLVDNLFWGYSPEIDGTGVLNDSEAQFKIIPFSLIGVGVLFIDSMFTINLANQMELYLNFPMILVLICPSISQKDKKQSPEPFIAFLALMFFEIRDNSTWDQFFQNLLKAKEYYSMTKVLHVKIPQILKNNKDPYFKKEVATISELVKPLLKIDKFNAHVEEKNKSVNFKRCNALASMIESLIMNRMNVNVPFHKQDFSNETSTSINDNIANVNENIANVNENMDNTVQGNLDQNQNQENLNQNENQNLNDKDNPVPLEKMIQFWLQFFESIPKWNKDKQIIKYFDIIFRSAFMCRSRPLITRFIAKEYSKIAKGKKKTGVFSKKEKQVTLIDVGKTFVHRGRTKIMNKSPWYYFEVLLVELIWHAERLDSLGIKINKSKDIPLKQILKKNKINTNFDIINWWIEFVTDLKENNRLLPIVMQVVCSIYFLCTFKGTTTLDTVKDSDWFGKNLLELTGKSVDDIKKQIVDILDFELEEATQTIKDPKKHKYKDGAVRDYNANIVRMYQSMKTWFSHKSLQRLIPEPITQNHEEFLNLIHSNILNPYKSKFDLKSPTNETLLKLHNSLWFHLLSMQKIMNDIYTNMQLIQDLPNYVYFLINKTLKPRLQFPPLSLKMAFYQHLTFQNLSQISQSNLMILNSPVNDLQKRYPILLESSSKFVSFRSHHISLNNEYISSSTSLYSNVPTTQTVHKTCHYTTTSRDSHGHTHTHHHSHQVAFHFNITQVVQDSNVNSRMIANRATAQTYLIPSKNPNNSLGSNNISTYMVYLDFAEQCADIAKKQQFQLPDYPIDNLWKVCIEWFYQILNYDSTSSDAQEFPTIQFLIKEFTHILGMQFIRDNHEQIDVVAQILIENPRYIPRLAALFNPQLIPARTLDYYARIIESYVRGTDNICAPVLMSFQFGEWLKSKPSSEEIKRAVGMFFQFSNKTISATFPKLANFNSQALLTMSLFDFPTNFIPLFEQIIAITLEKQAIPSLWDIFANAPLSKLDPQFIQQLGSLVSESFMSNLTQIITSQTLYEYFEPELLSSFMRFFESLIISLCQNQAVAEINTQFQPCLTSQLLFNLYLPFIGFVTVNSQNVPTFRENSPFTNEAFASFCRSVSTLQAAYPWTLTDFISLFFSTLSHITIPNVIGKYFQHLSSTINWEQTQPTLESMNQLLALSMSPHHDLIRVIISRISWKQAEQMLVNIQNPQSLFFYQLLFQIILNLIQRYQRYSDTGYATFFLNFLDTVTKSLFWENLNAMSYHSILESFSVDPNLVQYNRQIQLDFNIEFESMKFPTNITNSEQRGFVLLTAIRKIGFFDNDLNYDHIIPFLQFATYILSVSAPILRSQPIEEKDDFWKSLFSKKKPQDSGYRIVKVPDFAVPFSHTNFSLIFADLIRVALLDVTQSKPNLAFAFDLFSIQNPEAVVLLLKACTDYMQINPRISPNILFASCEKIRNLDDFVVLSEKAHDFFFTSKEKYENLLENFTLIDVDENSLLKSSIENSSFFTLFSFVTKRIKDYSNSLPITDTYSLVDKLLSLLSSSNLQFNQEFKFLFVFDLFIRGIDAIYQEGNRDFNQKFADKFKALYVKLENLSKKKGWKKVVEGMGKKDEPNQKYLICFNLLKIAYELVFQTALKNKKSKESAHKDFNTILNSKKSLDLKTQIEKIESIYGFKSQGVSPPQLISSLIKEFFIQLFSKENKNLWSFIDESRQLGDWKILK</sequence>
<accession>A0A9Q0L9H6</accession>